<proteinExistence type="predicted"/>
<accession>A0A3N4M5I4</accession>
<feature type="chain" id="PRO_5018283487" evidence="1">
    <location>
        <begin position="21"/>
        <end position="232"/>
    </location>
</feature>
<dbReference type="EMBL" id="RMBX01000015">
    <property type="protein sequence ID" value="RPD38482.1"/>
    <property type="molecule type" value="Genomic_DNA"/>
</dbReference>
<comment type="caution">
    <text evidence="2">The sequence shown here is derived from an EMBL/GenBank/DDBJ whole genome shotgun (WGS) entry which is preliminary data.</text>
</comment>
<name>A0A3N4M5I4_9BACT</name>
<evidence type="ECO:0000313" key="3">
    <source>
        <dbReference type="Proteomes" id="UP000279089"/>
    </source>
</evidence>
<gene>
    <name evidence="2" type="ORF">EG028_24755</name>
</gene>
<keyword evidence="1" id="KW-0732">Signal</keyword>
<protein>
    <submittedName>
        <fullName evidence="2">Uncharacterized protein</fullName>
    </submittedName>
</protein>
<dbReference type="AlphaFoldDB" id="A0A3N4M5I4"/>
<dbReference type="PROSITE" id="PS51257">
    <property type="entry name" value="PROKAR_LIPOPROTEIN"/>
    <property type="match status" value="1"/>
</dbReference>
<dbReference type="OrthoDB" id="657859at2"/>
<reference evidence="3" key="1">
    <citation type="submission" date="2018-11" db="EMBL/GenBank/DDBJ databases">
        <title>Chitinophaga lutea sp.nov., isolate from arsenic contaminated soil.</title>
        <authorList>
            <person name="Zong Y."/>
        </authorList>
    </citation>
    <scope>NUCLEOTIDE SEQUENCE [LARGE SCALE GENOMIC DNA]</scope>
    <source>
        <strain evidence="3">YLT18</strain>
    </source>
</reference>
<evidence type="ECO:0000256" key="1">
    <source>
        <dbReference type="SAM" id="SignalP"/>
    </source>
</evidence>
<sequence length="232" mass="25247">MIKTIYGPVIALCLLFTACATVKKPAADPGLYIAANELPVKIKDGWLTAKTLTLGAYTTSSRTNGVAANTPAKQFKSTSDAFYFTVKGQDAELPVQVLSTGKITFSNRPLPAYLNTLPGDAPLWYIFAGGTAQDPLKSWELLLKKNIAFLELNDNKPVGILRSSTDEIRITAHNRYGIRNSTEKICYEFQLKGVPVAAVVTGENPRAWIHSKADANLQRTLAAIMLGLLFKS</sequence>
<keyword evidence="3" id="KW-1185">Reference proteome</keyword>
<dbReference type="Proteomes" id="UP000279089">
    <property type="component" value="Unassembled WGS sequence"/>
</dbReference>
<evidence type="ECO:0000313" key="2">
    <source>
        <dbReference type="EMBL" id="RPD38482.1"/>
    </source>
</evidence>
<dbReference type="RefSeq" id="WP_120518979.1">
    <property type="nucleotide sequence ID" value="NZ_QXZY01000015.1"/>
</dbReference>
<feature type="signal peptide" evidence="1">
    <location>
        <begin position="1"/>
        <end position="20"/>
    </location>
</feature>
<organism evidence="2 3">
    <name type="scientific">Chitinophaga barathri</name>
    <dbReference type="NCBI Taxonomy" id="1647451"/>
    <lineage>
        <taxon>Bacteria</taxon>
        <taxon>Pseudomonadati</taxon>
        <taxon>Bacteroidota</taxon>
        <taxon>Chitinophagia</taxon>
        <taxon>Chitinophagales</taxon>
        <taxon>Chitinophagaceae</taxon>
        <taxon>Chitinophaga</taxon>
    </lineage>
</organism>